<dbReference type="Gene3D" id="1.10.443.10">
    <property type="entry name" value="Intergrase catalytic core"/>
    <property type="match status" value="1"/>
</dbReference>
<keyword evidence="1" id="KW-0233">DNA recombination</keyword>
<dbReference type="EMBL" id="AOSV01000020">
    <property type="protein sequence ID" value="EMG37178.1"/>
    <property type="molecule type" value="Genomic_DNA"/>
</dbReference>
<dbReference type="PATRIC" id="fig|1262666.3.peg.2038"/>
<reference evidence="3 4" key="1">
    <citation type="journal article" date="2013" name="Genome Announc.">
        <title>Draft Genome Sequence for Desulfovibrio africanus Strain PCS.</title>
        <authorList>
            <person name="Brown S.D."/>
            <person name="Utturkar S.M."/>
            <person name="Arkin A.P."/>
            <person name="Deutschbauer A.M."/>
            <person name="Elias D.A."/>
            <person name="Hazen T.C."/>
            <person name="Chakraborty R."/>
        </authorList>
    </citation>
    <scope>NUCLEOTIDE SEQUENCE [LARGE SCALE GENOMIC DNA]</scope>
    <source>
        <strain evidence="3 4">PCS</strain>
    </source>
</reference>
<dbReference type="Pfam" id="PF00589">
    <property type="entry name" value="Phage_integrase"/>
    <property type="match status" value="1"/>
</dbReference>
<evidence type="ECO:0000256" key="1">
    <source>
        <dbReference type="ARBA" id="ARBA00023172"/>
    </source>
</evidence>
<protein>
    <submittedName>
        <fullName evidence="3">Site-specific recombinase XerC</fullName>
    </submittedName>
</protein>
<dbReference type="GO" id="GO:0006310">
    <property type="term" value="P:DNA recombination"/>
    <property type="evidence" value="ECO:0007669"/>
    <property type="project" value="UniProtKB-KW"/>
</dbReference>
<gene>
    <name evidence="3" type="ORF">PCS_02015</name>
</gene>
<dbReference type="InterPro" id="IPR002104">
    <property type="entry name" value="Integrase_catalytic"/>
</dbReference>
<evidence type="ECO:0000259" key="2">
    <source>
        <dbReference type="PROSITE" id="PS51898"/>
    </source>
</evidence>
<accession>M5Q274</accession>
<dbReference type="AlphaFoldDB" id="M5Q274"/>
<comment type="caution">
    <text evidence="3">The sequence shown here is derived from an EMBL/GenBank/DDBJ whole genome shotgun (WGS) entry which is preliminary data.</text>
</comment>
<dbReference type="GO" id="GO:0015074">
    <property type="term" value="P:DNA integration"/>
    <property type="evidence" value="ECO:0007669"/>
    <property type="project" value="InterPro"/>
</dbReference>
<dbReference type="InterPro" id="IPR011010">
    <property type="entry name" value="DNA_brk_join_enz"/>
</dbReference>
<sequence>MGVLAWYLSSKTGVLAVGPYQDRKKIMRTLCSKAEVPYFRYHALRHSGASVLEQANVPIGSIQRILGHENRSTTEIYMHSLGDSEREAMRVFEAVRKKVPHLTWSSTDLLQ</sequence>
<dbReference type="Proteomes" id="UP000011922">
    <property type="component" value="Unassembled WGS sequence"/>
</dbReference>
<proteinExistence type="predicted"/>
<dbReference type="PROSITE" id="PS51898">
    <property type="entry name" value="TYR_RECOMBINASE"/>
    <property type="match status" value="1"/>
</dbReference>
<dbReference type="SUPFAM" id="SSF56349">
    <property type="entry name" value="DNA breaking-rejoining enzymes"/>
    <property type="match status" value="1"/>
</dbReference>
<dbReference type="GO" id="GO:0003677">
    <property type="term" value="F:DNA binding"/>
    <property type="evidence" value="ECO:0007669"/>
    <property type="project" value="InterPro"/>
</dbReference>
<feature type="domain" description="Tyr recombinase" evidence="2">
    <location>
        <begin position="1"/>
        <end position="90"/>
    </location>
</feature>
<name>M5Q274_DESAF</name>
<evidence type="ECO:0000313" key="3">
    <source>
        <dbReference type="EMBL" id="EMG37178.1"/>
    </source>
</evidence>
<dbReference type="InterPro" id="IPR013762">
    <property type="entry name" value="Integrase-like_cat_sf"/>
</dbReference>
<dbReference type="RefSeq" id="WP_005986750.1">
    <property type="nucleotide sequence ID" value="NZ_AOSV01000020.1"/>
</dbReference>
<evidence type="ECO:0000313" key="4">
    <source>
        <dbReference type="Proteomes" id="UP000011922"/>
    </source>
</evidence>
<organism evidence="3 4">
    <name type="scientific">Desulfocurvibacter africanus PCS</name>
    <dbReference type="NCBI Taxonomy" id="1262666"/>
    <lineage>
        <taxon>Bacteria</taxon>
        <taxon>Pseudomonadati</taxon>
        <taxon>Thermodesulfobacteriota</taxon>
        <taxon>Desulfovibrionia</taxon>
        <taxon>Desulfovibrionales</taxon>
        <taxon>Desulfovibrionaceae</taxon>
        <taxon>Desulfocurvibacter</taxon>
    </lineage>
</organism>